<evidence type="ECO:0000256" key="1">
    <source>
        <dbReference type="ARBA" id="ARBA00022448"/>
    </source>
</evidence>
<feature type="region of interest" description="Disordered" evidence="4">
    <location>
        <begin position="1"/>
        <end position="29"/>
    </location>
</feature>
<sequence length="232" mass="24896">MSIIKSSQSEQVARAVRPLSAPRPATPVDPRLASLSEAVDQARAETAALAAELADRDARISDLEKALAEAVEQARVEGRQAGLREAEDDAAGRLARLDKSLEAALNRFAVETDDMERLALTLAAEGLRRMIGDPEVHRDLLERTIRHHVDAVVGGTVIEVAVSRDDFADPEALARLAGGVDRSELRLVASPDLASGDCQLRLKLGALEIGVARQWERLDALFADLGARSAAE</sequence>
<keyword evidence="3" id="KW-0175">Coiled coil</keyword>
<evidence type="ECO:0008006" key="7">
    <source>
        <dbReference type="Google" id="ProtNLM"/>
    </source>
</evidence>
<evidence type="ECO:0000256" key="2">
    <source>
        <dbReference type="ARBA" id="ARBA00022927"/>
    </source>
</evidence>
<dbReference type="RefSeq" id="WP_116567159.1">
    <property type="nucleotide sequence ID" value="NZ_QDKP01000034.1"/>
</dbReference>
<keyword evidence="6" id="KW-1185">Reference proteome</keyword>
<gene>
    <name evidence="5" type="ORF">DDF65_10980</name>
</gene>
<dbReference type="Proteomes" id="UP000244913">
    <property type="component" value="Unassembled WGS sequence"/>
</dbReference>
<dbReference type="InterPro" id="IPR051472">
    <property type="entry name" value="T3SS_Stator/FliH"/>
</dbReference>
<dbReference type="PANTHER" id="PTHR34982">
    <property type="entry name" value="YOP PROTEINS TRANSLOCATION PROTEIN L"/>
    <property type="match status" value="1"/>
</dbReference>
<evidence type="ECO:0000256" key="4">
    <source>
        <dbReference type="SAM" id="MobiDB-lite"/>
    </source>
</evidence>
<dbReference type="GO" id="GO:0015031">
    <property type="term" value="P:protein transport"/>
    <property type="evidence" value="ECO:0007669"/>
    <property type="project" value="UniProtKB-KW"/>
</dbReference>
<evidence type="ECO:0000256" key="3">
    <source>
        <dbReference type="SAM" id="Coils"/>
    </source>
</evidence>
<dbReference type="GO" id="GO:0005829">
    <property type="term" value="C:cytosol"/>
    <property type="evidence" value="ECO:0007669"/>
    <property type="project" value="TreeGrafter"/>
</dbReference>
<feature type="coiled-coil region" evidence="3">
    <location>
        <begin position="32"/>
        <end position="73"/>
    </location>
</feature>
<feature type="compositionally biased region" description="Polar residues" evidence="4">
    <location>
        <begin position="1"/>
        <end position="11"/>
    </location>
</feature>
<accession>A0A2T9JGQ9</accession>
<proteinExistence type="predicted"/>
<evidence type="ECO:0000313" key="6">
    <source>
        <dbReference type="Proteomes" id="UP000244913"/>
    </source>
</evidence>
<dbReference type="PANTHER" id="PTHR34982:SF1">
    <property type="entry name" value="FLAGELLAR ASSEMBLY PROTEIN FLIH"/>
    <property type="match status" value="1"/>
</dbReference>
<dbReference type="EMBL" id="QDKP01000034">
    <property type="protein sequence ID" value="PVM82846.1"/>
    <property type="molecule type" value="Genomic_DNA"/>
</dbReference>
<reference evidence="5 6" key="1">
    <citation type="submission" date="2018-04" db="EMBL/GenBank/DDBJ databases">
        <title>The genome sequence of Caulobacter sp. 736.</title>
        <authorList>
            <person name="Gao J."/>
            <person name="Sun J."/>
        </authorList>
    </citation>
    <scope>NUCLEOTIDE SEQUENCE [LARGE SCALE GENOMIC DNA]</scope>
    <source>
        <strain evidence="5 6">736</strain>
    </source>
</reference>
<comment type="caution">
    <text evidence="5">The sequence shown here is derived from an EMBL/GenBank/DDBJ whole genome shotgun (WGS) entry which is preliminary data.</text>
</comment>
<keyword evidence="2" id="KW-0653">Protein transport</keyword>
<keyword evidence="1" id="KW-0813">Transport</keyword>
<dbReference type="AlphaFoldDB" id="A0A2T9JGQ9"/>
<organism evidence="5 6">
    <name type="scientific">Caulobacter radicis</name>
    <dbReference type="NCBI Taxonomy" id="2172650"/>
    <lineage>
        <taxon>Bacteria</taxon>
        <taxon>Pseudomonadati</taxon>
        <taxon>Pseudomonadota</taxon>
        <taxon>Alphaproteobacteria</taxon>
        <taxon>Caulobacterales</taxon>
        <taxon>Caulobacteraceae</taxon>
        <taxon>Caulobacter</taxon>
    </lineage>
</organism>
<protein>
    <recommendedName>
        <fullName evidence="7">Flagellar assembly protein FliH/Type III secretion system HrpE domain-containing protein</fullName>
    </recommendedName>
</protein>
<evidence type="ECO:0000313" key="5">
    <source>
        <dbReference type="EMBL" id="PVM82846.1"/>
    </source>
</evidence>
<name>A0A2T9JGQ9_9CAUL</name>